<name>A0A2T7EMS0_9POAL</name>
<sequence length="126" mass="13322">MAARAERLRQTRHAESLPRAATPTMPARLASPPGRRTPPSWGDPGCCLPTPSADASKCRSCSSCSCSQGYSSPADLDDVLYSTESSMICSGARMWSLSVLSRIFSIGMESATAETEAKAVISFMVG</sequence>
<protein>
    <submittedName>
        <fullName evidence="2">Uncharacterized protein</fullName>
    </submittedName>
</protein>
<feature type="region of interest" description="Disordered" evidence="1">
    <location>
        <begin position="1"/>
        <end position="45"/>
    </location>
</feature>
<organism evidence="2 3">
    <name type="scientific">Panicum hallii var. hallii</name>
    <dbReference type="NCBI Taxonomy" id="1504633"/>
    <lineage>
        <taxon>Eukaryota</taxon>
        <taxon>Viridiplantae</taxon>
        <taxon>Streptophyta</taxon>
        <taxon>Embryophyta</taxon>
        <taxon>Tracheophyta</taxon>
        <taxon>Spermatophyta</taxon>
        <taxon>Magnoliopsida</taxon>
        <taxon>Liliopsida</taxon>
        <taxon>Poales</taxon>
        <taxon>Poaceae</taxon>
        <taxon>PACMAD clade</taxon>
        <taxon>Panicoideae</taxon>
        <taxon>Panicodae</taxon>
        <taxon>Paniceae</taxon>
        <taxon>Panicinae</taxon>
        <taxon>Panicum</taxon>
        <taxon>Panicum sect. Panicum</taxon>
    </lineage>
</organism>
<keyword evidence="3" id="KW-1185">Reference proteome</keyword>
<evidence type="ECO:0000313" key="3">
    <source>
        <dbReference type="Proteomes" id="UP000244336"/>
    </source>
</evidence>
<evidence type="ECO:0000256" key="1">
    <source>
        <dbReference type="SAM" id="MobiDB-lite"/>
    </source>
</evidence>
<feature type="compositionally biased region" description="Basic and acidic residues" evidence="1">
    <location>
        <begin position="1"/>
        <end position="16"/>
    </location>
</feature>
<dbReference type="AlphaFoldDB" id="A0A2T7EMS0"/>
<accession>A0A2T7EMS0</accession>
<dbReference type="EMBL" id="CM009750">
    <property type="protein sequence ID" value="PUZ69123.1"/>
    <property type="molecule type" value="Genomic_DNA"/>
</dbReference>
<reference evidence="2 3" key="1">
    <citation type="submission" date="2018-04" db="EMBL/GenBank/DDBJ databases">
        <title>WGS assembly of Panicum hallii var. hallii HAL2.</title>
        <authorList>
            <person name="Lovell J."/>
            <person name="Jenkins J."/>
            <person name="Lowry D."/>
            <person name="Mamidi S."/>
            <person name="Sreedasyam A."/>
            <person name="Weng X."/>
            <person name="Barry K."/>
            <person name="Bonette J."/>
            <person name="Campitelli B."/>
            <person name="Daum C."/>
            <person name="Gordon S."/>
            <person name="Gould B."/>
            <person name="Lipzen A."/>
            <person name="MacQueen A."/>
            <person name="Palacio-Mejia J."/>
            <person name="Plott C."/>
            <person name="Shakirov E."/>
            <person name="Shu S."/>
            <person name="Yoshinaga Y."/>
            <person name="Zane M."/>
            <person name="Rokhsar D."/>
            <person name="Grimwood J."/>
            <person name="Schmutz J."/>
            <person name="Juenger T."/>
        </authorList>
    </citation>
    <scope>NUCLEOTIDE SEQUENCE [LARGE SCALE GENOMIC DNA]</scope>
    <source>
        <strain evidence="3">cv. HAL2</strain>
    </source>
</reference>
<proteinExistence type="predicted"/>
<dbReference type="Gramene" id="PUZ69123">
    <property type="protein sequence ID" value="PUZ69123"/>
    <property type="gene ID" value="GQ55_2G084700"/>
</dbReference>
<dbReference type="Proteomes" id="UP000244336">
    <property type="component" value="Chromosome 2"/>
</dbReference>
<gene>
    <name evidence="2" type="ORF">GQ55_2G084700</name>
</gene>
<evidence type="ECO:0000313" key="2">
    <source>
        <dbReference type="EMBL" id="PUZ69123.1"/>
    </source>
</evidence>